<dbReference type="InterPro" id="IPR051035">
    <property type="entry name" value="Mito_inheritance_9"/>
</dbReference>
<reference evidence="2" key="1">
    <citation type="submission" date="2021-07" db="EMBL/GenBank/DDBJ databases">
        <authorList>
            <person name="Durling M."/>
        </authorList>
    </citation>
    <scope>NUCLEOTIDE SEQUENCE</scope>
</reference>
<dbReference type="Pfam" id="PF01636">
    <property type="entry name" value="APH"/>
    <property type="match status" value="1"/>
</dbReference>
<dbReference type="Gene3D" id="3.30.200.20">
    <property type="entry name" value="Phosphorylase Kinase, domain 1"/>
    <property type="match status" value="1"/>
</dbReference>
<evidence type="ECO:0000259" key="1">
    <source>
        <dbReference type="Pfam" id="PF01636"/>
    </source>
</evidence>
<name>A0A9N9PW42_9HELO</name>
<dbReference type="GO" id="GO:0005739">
    <property type="term" value="C:mitochondrion"/>
    <property type="evidence" value="ECO:0007669"/>
    <property type="project" value="TreeGrafter"/>
</dbReference>
<dbReference type="Proteomes" id="UP000696280">
    <property type="component" value="Unassembled WGS sequence"/>
</dbReference>
<dbReference type="EMBL" id="CAJVRL010000081">
    <property type="protein sequence ID" value="CAG8957905.1"/>
    <property type="molecule type" value="Genomic_DNA"/>
</dbReference>
<dbReference type="Gene3D" id="3.90.1200.10">
    <property type="match status" value="1"/>
</dbReference>
<feature type="domain" description="Aminoglycoside phosphotransferase" evidence="1">
    <location>
        <begin position="93"/>
        <end position="364"/>
    </location>
</feature>
<dbReference type="SUPFAM" id="SSF56112">
    <property type="entry name" value="Protein kinase-like (PK-like)"/>
    <property type="match status" value="1"/>
</dbReference>
<dbReference type="AlphaFoldDB" id="A0A9N9PW42"/>
<sequence length="573" mass="64274">MYGSHALRKAFRPCVSLGFRVFRRLGTTSVRQKSLNPEMDADSDLFNYTSGRWIYNESLRLKERVKKFDVNELKKAAAAAVQKDVTQIHKFSKLAEGGFNRAFEITIDGISVIARLPYPSTYPKHLTVASEVATINLVRSYGVPAPRILGYSATSDNAVGSEYMIMEKVVGRDLGDIWYGLSEKELLKVLSQIGKLESKLFSIPFPASGSIYHKSDLGADVKSAELSGGDLSPGKFCIGPDVAQKWWYGGRGELAVPRGPFTEPADVFTAGAVKELAWLKSQARPRLPRSVEHRDLYDYKKVFPADHMASIERYLQISPYLVPDGSSFLLRPTLRHPDLNPHNIFVSDDFTITGVIDWQHASILPLVLQSGIPSSFQNFGDEVSRSLKKPTLPESFDQMSAADQEGALEQFRKRQLHFYYIVATAKHNRPHYDALKPESTMSIQKLQQYASAPWEGDNITLKAELIRAIQNWSMLTTSTSVGGISPVCPIDFSDEEVAKCLSMEAEQYHIDVQMEKARDRIGVSIDGWTSNERYEDALEENESVKAECVAALDDVSKKEFLENWPLDDHSEDW</sequence>
<dbReference type="InterPro" id="IPR002575">
    <property type="entry name" value="Aminoglycoside_PTrfase"/>
</dbReference>
<gene>
    <name evidence="2" type="ORF">HYFRA_00000246</name>
</gene>
<proteinExistence type="predicted"/>
<dbReference type="PANTHER" id="PTHR36091:SF2">
    <property type="entry name" value="AMINOGLYCOSIDE PHOSPHOTRANSFERASE DOMAIN-CONTAINING PROTEIN"/>
    <property type="match status" value="1"/>
</dbReference>
<comment type="caution">
    <text evidence="2">The sequence shown here is derived from an EMBL/GenBank/DDBJ whole genome shotgun (WGS) entry which is preliminary data.</text>
</comment>
<evidence type="ECO:0000313" key="3">
    <source>
        <dbReference type="Proteomes" id="UP000696280"/>
    </source>
</evidence>
<protein>
    <recommendedName>
        <fullName evidence="1">Aminoglycoside phosphotransferase domain-containing protein</fullName>
    </recommendedName>
</protein>
<dbReference type="PANTHER" id="PTHR36091">
    <property type="entry name" value="ALTERED INHERITANCE OF MITOCHONDRIA PROTEIN 9, MITOCHONDRIAL"/>
    <property type="match status" value="1"/>
</dbReference>
<organism evidence="2 3">
    <name type="scientific">Hymenoscyphus fraxineus</name>
    <dbReference type="NCBI Taxonomy" id="746836"/>
    <lineage>
        <taxon>Eukaryota</taxon>
        <taxon>Fungi</taxon>
        <taxon>Dikarya</taxon>
        <taxon>Ascomycota</taxon>
        <taxon>Pezizomycotina</taxon>
        <taxon>Leotiomycetes</taxon>
        <taxon>Helotiales</taxon>
        <taxon>Helotiaceae</taxon>
        <taxon>Hymenoscyphus</taxon>
    </lineage>
</organism>
<dbReference type="InterPro" id="IPR011009">
    <property type="entry name" value="Kinase-like_dom_sf"/>
</dbReference>
<evidence type="ECO:0000313" key="2">
    <source>
        <dbReference type="EMBL" id="CAG8957905.1"/>
    </source>
</evidence>
<keyword evidence="3" id="KW-1185">Reference proteome</keyword>
<accession>A0A9N9PW42</accession>
<dbReference type="OrthoDB" id="2831558at2759"/>